<dbReference type="InterPro" id="IPR037229">
    <property type="entry name" value="Ribosomal_bL35_sf"/>
</dbReference>
<dbReference type="InterPro" id="IPR021137">
    <property type="entry name" value="Ribosomal_bL35-like"/>
</dbReference>
<dbReference type="GO" id="GO:0022625">
    <property type="term" value="C:cytosolic large ribosomal subunit"/>
    <property type="evidence" value="ECO:0007669"/>
    <property type="project" value="TreeGrafter"/>
</dbReference>
<dbReference type="InterPro" id="IPR001706">
    <property type="entry name" value="Ribosomal_bL35"/>
</dbReference>
<keyword evidence="5" id="KW-0732">Signal</keyword>
<dbReference type="AlphaFoldDB" id="A0A0D3IDA8"/>
<sequence>MLPRSLLFACLLAGASAFVPTGVAPVRVLVPAAGAPSLASSPAMSSVMKKAKAAKRKGKSSSAVAKRFKVTATGKLLRHSAFKSHILTKKHPLRKQKLRRTLQADESQARLKTMQKLMLVVPKKK</sequence>
<keyword evidence="7" id="KW-1185">Reference proteome</keyword>
<evidence type="ECO:0000313" key="7">
    <source>
        <dbReference type="Proteomes" id="UP000013827"/>
    </source>
</evidence>
<protein>
    <recommendedName>
        <fullName evidence="4">50S ribosomal protein L35</fullName>
    </recommendedName>
</protein>
<evidence type="ECO:0000313" key="6">
    <source>
        <dbReference type="EnsemblProtists" id="EOD09243"/>
    </source>
</evidence>
<evidence type="ECO:0000256" key="5">
    <source>
        <dbReference type="SAM" id="SignalP"/>
    </source>
</evidence>
<dbReference type="PROSITE" id="PS00936">
    <property type="entry name" value="RIBOSOMAL_L35"/>
    <property type="match status" value="1"/>
</dbReference>
<organism evidence="6 7">
    <name type="scientific">Emiliania huxleyi (strain CCMP1516)</name>
    <dbReference type="NCBI Taxonomy" id="280463"/>
    <lineage>
        <taxon>Eukaryota</taxon>
        <taxon>Haptista</taxon>
        <taxon>Haptophyta</taxon>
        <taxon>Prymnesiophyceae</taxon>
        <taxon>Isochrysidales</taxon>
        <taxon>Noelaerhabdaceae</taxon>
        <taxon>Emiliania</taxon>
    </lineage>
</organism>
<evidence type="ECO:0000256" key="1">
    <source>
        <dbReference type="ARBA" id="ARBA00006598"/>
    </source>
</evidence>
<dbReference type="InterPro" id="IPR018265">
    <property type="entry name" value="Ribosomal_bL35_CS"/>
</dbReference>
<dbReference type="HOGENOM" id="CLU_1996894_0_0_1"/>
<dbReference type="HAMAP" id="MF_00514">
    <property type="entry name" value="Ribosomal_bL35"/>
    <property type="match status" value="1"/>
</dbReference>
<feature type="chain" id="PRO_5044053478" description="50S ribosomal protein L35" evidence="5">
    <location>
        <begin position="18"/>
        <end position="125"/>
    </location>
</feature>
<feature type="signal peptide" evidence="5">
    <location>
        <begin position="1"/>
        <end position="17"/>
    </location>
</feature>
<name>A0A0D3IDA8_EMIH1</name>
<dbReference type="GO" id="GO:0003735">
    <property type="term" value="F:structural constituent of ribosome"/>
    <property type="evidence" value="ECO:0007669"/>
    <property type="project" value="InterPro"/>
</dbReference>
<dbReference type="Gene3D" id="4.10.410.60">
    <property type="match status" value="1"/>
</dbReference>
<dbReference type="SUPFAM" id="SSF143034">
    <property type="entry name" value="L35p-like"/>
    <property type="match status" value="1"/>
</dbReference>
<dbReference type="KEGG" id="ehx:EMIHUDRAFT_216609"/>
<dbReference type="GeneID" id="17255384"/>
<dbReference type="KEGG" id="ehx:EMIHUDRAFT_107602"/>
<comment type="similarity">
    <text evidence="1 4">Belongs to the bacterial ribosomal protein bL35 family.</text>
</comment>
<dbReference type="RefSeq" id="XP_005761672.1">
    <property type="nucleotide sequence ID" value="XM_005761615.1"/>
</dbReference>
<dbReference type="PANTHER" id="PTHR33343">
    <property type="entry name" value="54S RIBOSOMAL PROTEIN BL35M"/>
    <property type="match status" value="1"/>
</dbReference>
<reference evidence="7" key="1">
    <citation type="journal article" date="2013" name="Nature">
        <title>Pan genome of the phytoplankton Emiliania underpins its global distribution.</title>
        <authorList>
            <person name="Read B.A."/>
            <person name="Kegel J."/>
            <person name="Klute M.J."/>
            <person name="Kuo A."/>
            <person name="Lefebvre S.C."/>
            <person name="Maumus F."/>
            <person name="Mayer C."/>
            <person name="Miller J."/>
            <person name="Monier A."/>
            <person name="Salamov A."/>
            <person name="Young J."/>
            <person name="Aguilar M."/>
            <person name="Claverie J.M."/>
            <person name="Frickenhaus S."/>
            <person name="Gonzalez K."/>
            <person name="Herman E.K."/>
            <person name="Lin Y.C."/>
            <person name="Napier J."/>
            <person name="Ogata H."/>
            <person name="Sarno A.F."/>
            <person name="Shmutz J."/>
            <person name="Schroeder D."/>
            <person name="de Vargas C."/>
            <person name="Verret F."/>
            <person name="von Dassow P."/>
            <person name="Valentin K."/>
            <person name="Van de Peer Y."/>
            <person name="Wheeler G."/>
            <person name="Dacks J.B."/>
            <person name="Delwiche C.F."/>
            <person name="Dyhrman S.T."/>
            <person name="Glockner G."/>
            <person name="John U."/>
            <person name="Richards T."/>
            <person name="Worden A.Z."/>
            <person name="Zhang X."/>
            <person name="Grigoriev I.V."/>
            <person name="Allen A.E."/>
            <person name="Bidle K."/>
            <person name="Borodovsky M."/>
            <person name="Bowler C."/>
            <person name="Brownlee C."/>
            <person name="Cock J.M."/>
            <person name="Elias M."/>
            <person name="Gladyshev V.N."/>
            <person name="Groth M."/>
            <person name="Guda C."/>
            <person name="Hadaegh A."/>
            <person name="Iglesias-Rodriguez M.D."/>
            <person name="Jenkins J."/>
            <person name="Jones B.M."/>
            <person name="Lawson T."/>
            <person name="Leese F."/>
            <person name="Lindquist E."/>
            <person name="Lobanov A."/>
            <person name="Lomsadze A."/>
            <person name="Malik S.B."/>
            <person name="Marsh M.E."/>
            <person name="Mackinder L."/>
            <person name="Mock T."/>
            <person name="Mueller-Roeber B."/>
            <person name="Pagarete A."/>
            <person name="Parker M."/>
            <person name="Probert I."/>
            <person name="Quesneville H."/>
            <person name="Raines C."/>
            <person name="Rensing S.A."/>
            <person name="Riano-Pachon D.M."/>
            <person name="Richier S."/>
            <person name="Rokitta S."/>
            <person name="Shiraiwa Y."/>
            <person name="Soanes D.M."/>
            <person name="van der Giezen M."/>
            <person name="Wahlund T.M."/>
            <person name="Williams B."/>
            <person name="Wilson W."/>
            <person name="Wolfe G."/>
            <person name="Wurch L.L."/>
        </authorList>
    </citation>
    <scope>NUCLEOTIDE SEQUENCE</scope>
</reference>
<dbReference type="GeneID" id="17250902"/>
<accession>A0A0D3IDA8</accession>
<evidence type="ECO:0000256" key="4">
    <source>
        <dbReference type="RuleBase" id="RU000568"/>
    </source>
</evidence>
<keyword evidence="2 4" id="KW-0689">Ribosomal protein</keyword>
<dbReference type="EnsemblProtists" id="EOD09243">
    <property type="protein sequence ID" value="EOD09243"/>
    <property type="gene ID" value="EMIHUDRAFT_216609"/>
</dbReference>
<dbReference type="PaxDb" id="2903-EOD04692"/>
<dbReference type="RefSeq" id="XP_005757121.1">
    <property type="nucleotide sequence ID" value="XM_005757064.1"/>
</dbReference>
<dbReference type="GO" id="GO:0006412">
    <property type="term" value="P:translation"/>
    <property type="evidence" value="ECO:0007669"/>
    <property type="project" value="InterPro"/>
</dbReference>
<keyword evidence="3 4" id="KW-0687">Ribonucleoprotein</keyword>
<dbReference type="EnsemblProtists" id="EOD04692">
    <property type="protein sequence ID" value="EOD04692"/>
    <property type="gene ID" value="EMIHUDRAFT_107602"/>
</dbReference>
<dbReference type="PANTHER" id="PTHR33343:SF1">
    <property type="entry name" value="LARGE RIBOSOMAL SUBUNIT PROTEIN BL35M"/>
    <property type="match status" value="1"/>
</dbReference>
<dbReference type="PRINTS" id="PR00064">
    <property type="entry name" value="RIBOSOMALL35"/>
</dbReference>
<evidence type="ECO:0000256" key="3">
    <source>
        <dbReference type="ARBA" id="ARBA00023274"/>
    </source>
</evidence>
<proteinExistence type="inferred from homology"/>
<evidence type="ECO:0000256" key="2">
    <source>
        <dbReference type="ARBA" id="ARBA00022980"/>
    </source>
</evidence>
<reference evidence="6" key="2">
    <citation type="submission" date="2024-10" db="UniProtKB">
        <authorList>
            <consortium name="EnsemblProtists"/>
        </authorList>
    </citation>
    <scope>IDENTIFICATION</scope>
</reference>
<dbReference type="Proteomes" id="UP000013827">
    <property type="component" value="Unassembled WGS sequence"/>
</dbReference>
<dbReference type="Pfam" id="PF01632">
    <property type="entry name" value="Ribosomal_L35p"/>
    <property type="match status" value="1"/>
</dbReference>
<dbReference type="NCBIfam" id="TIGR00001">
    <property type="entry name" value="rpmI_bact"/>
    <property type="match status" value="1"/>
</dbReference>